<accession>A0A914BY42</accession>
<keyword evidence="3 6" id="KW-1133">Transmembrane helix</keyword>
<feature type="compositionally biased region" description="Polar residues" evidence="5">
    <location>
        <begin position="146"/>
        <end position="156"/>
    </location>
</feature>
<dbReference type="PANTHER" id="PTHR12297:SF18">
    <property type="entry name" value="HIG1 DOMAIN FAMILY MEMBER 2A"/>
    <property type="match status" value="1"/>
</dbReference>
<feature type="transmembrane region" description="Helical" evidence="6">
    <location>
        <begin position="104"/>
        <end position="125"/>
    </location>
</feature>
<evidence type="ECO:0000313" key="9">
    <source>
        <dbReference type="WBParaSite" id="ACRNAN_Path_1249.g4867.t1"/>
    </source>
</evidence>
<feature type="region of interest" description="Disordered" evidence="5">
    <location>
        <begin position="137"/>
        <end position="156"/>
    </location>
</feature>
<feature type="transmembrane region" description="Helical" evidence="6">
    <location>
        <begin position="72"/>
        <end position="92"/>
    </location>
</feature>
<evidence type="ECO:0000256" key="4">
    <source>
        <dbReference type="ARBA" id="ARBA00023136"/>
    </source>
</evidence>
<dbReference type="GO" id="GO:0031966">
    <property type="term" value="C:mitochondrial membrane"/>
    <property type="evidence" value="ECO:0007669"/>
    <property type="project" value="UniProtKB-SubCell"/>
</dbReference>
<reference evidence="9" key="1">
    <citation type="submission" date="2022-11" db="UniProtKB">
        <authorList>
            <consortium name="WormBaseParasite"/>
        </authorList>
    </citation>
    <scope>IDENTIFICATION</scope>
</reference>
<feature type="domain" description="HIG1" evidence="7">
    <location>
        <begin position="44"/>
        <end position="136"/>
    </location>
</feature>
<keyword evidence="2 6" id="KW-0812">Transmembrane</keyword>
<evidence type="ECO:0000259" key="7">
    <source>
        <dbReference type="PROSITE" id="PS51503"/>
    </source>
</evidence>
<dbReference type="GO" id="GO:0097250">
    <property type="term" value="P:mitochondrial respirasome assembly"/>
    <property type="evidence" value="ECO:0007669"/>
    <property type="project" value="TreeGrafter"/>
</dbReference>
<evidence type="ECO:0000256" key="3">
    <source>
        <dbReference type="ARBA" id="ARBA00022989"/>
    </source>
</evidence>
<dbReference type="WBParaSite" id="ACRNAN_Path_1249.g4867.t1">
    <property type="protein sequence ID" value="ACRNAN_Path_1249.g4867.t1"/>
    <property type="gene ID" value="ACRNAN_Path_1249.g4867"/>
</dbReference>
<feature type="region of interest" description="Disordered" evidence="5">
    <location>
        <begin position="37"/>
        <end position="56"/>
    </location>
</feature>
<dbReference type="InterPro" id="IPR050355">
    <property type="entry name" value="RCF1"/>
</dbReference>
<evidence type="ECO:0000256" key="5">
    <source>
        <dbReference type="SAM" id="MobiDB-lite"/>
    </source>
</evidence>
<proteinExistence type="predicted"/>
<dbReference type="InterPro" id="IPR007667">
    <property type="entry name" value="Hypoxia_induced_domain"/>
</dbReference>
<dbReference type="Proteomes" id="UP000887540">
    <property type="component" value="Unplaced"/>
</dbReference>
<dbReference type="Pfam" id="PF04588">
    <property type="entry name" value="HIG_1_N"/>
    <property type="match status" value="1"/>
</dbReference>
<dbReference type="PANTHER" id="PTHR12297">
    <property type="entry name" value="HYPOXIA-INDUCBILE GENE 1 HIG1 -RELATED"/>
    <property type="match status" value="1"/>
</dbReference>
<organism evidence="8 9">
    <name type="scientific">Acrobeloides nanus</name>
    <dbReference type="NCBI Taxonomy" id="290746"/>
    <lineage>
        <taxon>Eukaryota</taxon>
        <taxon>Metazoa</taxon>
        <taxon>Ecdysozoa</taxon>
        <taxon>Nematoda</taxon>
        <taxon>Chromadorea</taxon>
        <taxon>Rhabditida</taxon>
        <taxon>Tylenchina</taxon>
        <taxon>Cephalobomorpha</taxon>
        <taxon>Cephaloboidea</taxon>
        <taxon>Cephalobidae</taxon>
        <taxon>Acrobeloides</taxon>
    </lineage>
</organism>
<evidence type="ECO:0000256" key="6">
    <source>
        <dbReference type="SAM" id="Phobius"/>
    </source>
</evidence>
<dbReference type="PROSITE" id="PS51503">
    <property type="entry name" value="HIG1"/>
    <property type="match status" value="1"/>
</dbReference>
<sequence>MPETPVMTEAGFDAPYNPEGVDKKNFRWRIEKTNKSEDGVRRTVPPIPKDMYKGANENPSNTAFGRVVSNPLVPLGLIATTFCLAGICRSVLIQKDSRKGQVWMRARIIAQGLTVFAMVGGAYFMSIGDEHRRNKKKPLHAPIIQEENSNDIAKEL</sequence>
<keyword evidence="8" id="KW-1185">Reference proteome</keyword>
<comment type="subcellular location">
    <subcellularLocation>
        <location evidence="1">Mitochondrion membrane</location>
    </subcellularLocation>
</comment>
<evidence type="ECO:0000313" key="8">
    <source>
        <dbReference type="Proteomes" id="UP000887540"/>
    </source>
</evidence>
<evidence type="ECO:0000256" key="1">
    <source>
        <dbReference type="ARBA" id="ARBA00004325"/>
    </source>
</evidence>
<protein>
    <submittedName>
        <fullName evidence="9">HIG1 domain-containing protein</fullName>
    </submittedName>
</protein>
<keyword evidence="4 6" id="KW-0472">Membrane</keyword>
<dbReference type="Gene3D" id="6.10.140.1320">
    <property type="match status" value="1"/>
</dbReference>
<dbReference type="AlphaFoldDB" id="A0A914BY42"/>
<evidence type="ECO:0000256" key="2">
    <source>
        <dbReference type="ARBA" id="ARBA00022692"/>
    </source>
</evidence>
<name>A0A914BY42_9BILA</name>